<organism evidence="1 2">
    <name type="scientific">Massariosphaeria phaeospora</name>
    <dbReference type="NCBI Taxonomy" id="100035"/>
    <lineage>
        <taxon>Eukaryota</taxon>
        <taxon>Fungi</taxon>
        <taxon>Dikarya</taxon>
        <taxon>Ascomycota</taxon>
        <taxon>Pezizomycotina</taxon>
        <taxon>Dothideomycetes</taxon>
        <taxon>Pleosporomycetidae</taxon>
        <taxon>Pleosporales</taxon>
        <taxon>Pleosporales incertae sedis</taxon>
        <taxon>Massariosphaeria</taxon>
    </lineage>
</organism>
<name>A0A7C8IRM0_9PLEO</name>
<sequence>MCVLATTLKCLSRCPALCAIGRLSLSLLLHASSRSPTAVGAALLRSAPCTQPSPLPSPRIPTNSPPRTGFQTPVCQSGGFVSESPFFRTGTYLGTCQQVN</sequence>
<reference evidence="1 2" key="1">
    <citation type="submission" date="2020-01" db="EMBL/GenBank/DDBJ databases">
        <authorList>
            <consortium name="DOE Joint Genome Institute"/>
            <person name="Haridas S."/>
            <person name="Albert R."/>
            <person name="Binder M."/>
            <person name="Bloem J."/>
            <person name="Labutti K."/>
            <person name="Salamov A."/>
            <person name="Andreopoulos B."/>
            <person name="Baker S.E."/>
            <person name="Barry K."/>
            <person name="Bills G."/>
            <person name="Bluhm B.H."/>
            <person name="Cannon C."/>
            <person name="Castanera R."/>
            <person name="Culley D.E."/>
            <person name="Daum C."/>
            <person name="Ezra D."/>
            <person name="Gonzalez J.B."/>
            <person name="Henrissat B."/>
            <person name="Kuo A."/>
            <person name="Liang C."/>
            <person name="Lipzen A."/>
            <person name="Lutzoni F."/>
            <person name="Magnuson J."/>
            <person name="Mondo S."/>
            <person name="Nolan M."/>
            <person name="Ohm R."/>
            <person name="Pangilinan J."/>
            <person name="Park H.-J.H."/>
            <person name="Ramirez L."/>
            <person name="Alfaro M."/>
            <person name="Sun H."/>
            <person name="Tritt A."/>
            <person name="Yoshinaga Y."/>
            <person name="Zwiers L.-H.L."/>
            <person name="Turgeon B.G."/>
            <person name="Goodwin S.B."/>
            <person name="Spatafora J.W."/>
            <person name="Crous P.W."/>
            <person name="Grigoriev I.V."/>
        </authorList>
    </citation>
    <scope>NUCLEOTIDE SEQUENCE [LARGE SCALE GENOMIC DNA]</scope>
    <source>
        <strain evidence="1 2">CBS 611.86</strain>
    </source>
</reference>
<keyword evidence="2" id="KW-1185">Reference proteome</keyword>
<gene>
    <name evidence="1" type="ORF">BDV95DRAFT_19562</name>
</gene>
<evidence type="ECO:0000313" key="1">
    <source>
        <dbReference type="EMBL" id="KAF2878347.1"/>
    </source>
</evidence>
<dbReference type="Proteomes" id="UP000481861">
    <property type="component" value="Unassembled WGS sequence"/>
</dbReference>
<proteinExistence type="predicted"/>
<dbReference type="EMBL" id="JAADJZ010000001">
    <property type="protein sequence ID" value="KAF2878347.1"/>
    <property type="molecule type" value="Genomic_DNA"/>
</dbReference>
<protein>
    <submittedName>
        <fullName evidence="1">Uncharacterized protein</fullName>
    </submittedName>
</protein>
<dbReference type="AlphaFoldDB" id="A0A7C8IRM0"/>
<accession>A0A7C8IRM0</accession>
<comment type="caution">
    <text evidence="1">The sequence shown here is derived from an EMBL/GenBank/DDBJ whole genome shotgun (WGS) entry which is preliminary data.</text>
</comment>
<evidence type="ECO:0000313" key="2">
    <source>
        <dbReference type="Proteomes" id="UP000481861"/>
    </source>
</evidence>